<keyword evidence="2" id="KW-0677">Repeat</keyword>
<feature type="non-terminal residue" evidence="5">
    <location>
        <position position="112"/>
    </location>
</feature>
<dbReference type="SUPFAM" id="SSF56487">
    <property type="entry name" value="SRCR-like"/>
    <property type="match status" value="1"/>
</dbReference>
<evidence type="ECO:0000256" key="4">
    <source>
        <dbReference type="ARBA" id="ARBA00023180"/>
    </source>
</evidence>
<keyword evidence="1" id="KW-0732">Signal</keyword>
<gene>
    <name evidence="5" type="ORF">PACLA_8A054116</name>
</gene>
<keyword evidence="3" id="KW-1015">Disulfide bond</keyword>
<reference evidence="5" key="1">
    <citation type="submission" date="2020-04" db="EMBL/GenBank/DDBJ databases">
        <authorList>
            <person name="Alioto T."/>
            <person name="Alioto T."/>
            <person name="Gomez Garrido J."/>
        </authorList>
    </citation>
    <scope>NUCLEOTIDE SEQUENCE</scope>
    <source>
        <strain evidence="5">A484AB</strain>
    </source>
</reference>
<dbReference type="OrthoDB" id="5985384at2759"/>
<keyword evidence="4" id="KW-0325">Glycoprotein</keyword>
<accession>A0A7D9KGU2</accession>
<dbReference type="FunFam" id="3.10.250.10:FF:000011">
    <property type="entry name" value="Scavenger receptor class A member 5"/>
    <property type="match status" value="1"/>
</dbReference>
<dbReference type="EMBL" id="CACRXK020033678">
    <property type="protein sequence ID" value="CAB4043975.1"/>
    <property type="molecule type" value="Genomic_DNA"/>
</dbReference>
<evidence type="ECO:0000313" key="5">
    <source>
        <dbReference type="EMBL" id="CAB4043975.1"/>
    </source>
</evidence>
<comment type="caution">
    <text evidence="5">The sequence shown here is derived from an EMBL/GenBank/DDBJ whole genome shotgun (WGS) entry which is preliminary data.</text>
</comment>
<dbReference type="Proteomes" id="UP001152795">
    <property type="component" value="Unassembled WGS sequence"/>
</dbReference>
<dbReference type="InterPro" id="IPR036772">
    <property type="entry name" value="SRCR-like_dom_sf"/>
</dbReference>
<protein>
    <submittedName>
        <fullName evidence="5">Immunoglobulin superfamily member 1 isoform X1</fullName>
    </submittedName>
</protein>
<sequence length="112" mass="12286">MLKYSDVPIRLRGPSSGNGIGRVEVFYNGQWGTICDDGWDLNDAKVACRQLGYKYADRALQGSDVPAGTGQIWLDNVGCTARDQNLISCHHRGWGIHNCRHSEDAGVECSGF</sequence>
<dbReference type="PROSITE" id="PS50287">
    <property type="entry name" value="SRCR_2"/>
    <property type="match status" value="1"/>
</dbReference>
<dbReference type="PANTHER" id="PTHR19331">
    <property type="entry name" value="SCAVENGER RECEPTOR DOMAIN-CONTAINING"/>
    <property type="match status" value="1"/>
</dbReference>
<evidence type="ECO:0000256" key="1">
    <source>
        <dbReference type="ARBA" id="ARBA00022729"/>
    </source>
</evidence>
<organism evidence="5 6">
    <name type="scientific">Paramuricea clavata</name>
    <name type="common">Red gorgonian</name>
    <name type="synonym">Violescent sea-whip</name>
    <dbReference type="NCBI Taxonomy" id="317549"/>
    <lineage>
        <taxon>Eukaryota</taxon>
        <taxon>Metazoa</taxon>
        <taxon>Cnidaria</taxon>
        <taxon>Anthozoa</taxon>
        <taxon>Octocorallia</taxon>
        <taxon>Malacalcyonacea</taxon>
        <taxon>Plexauridae</taxon>
        <taxon>Paramuricea</taxon>
    </lineage>
</organism>
<proteinExistence type="predicted"/>
<evidence type="ECO:0000256" key="2">
    <source>
        <dbReference type="ARBA" id="ARBA00022737"/>
    </source>
</evidence>
<dbReference type="SMART" id="SM00202">
    <property type="entry name" value="SR"/>
    <property type="match status" value="1"/>
</dbReference>
<dbReference type="AlphaFoldDB" id="A0A7D9KGU2"/>
<name>A0A7D9KGU2_PARCT</name>
<dbReference type="InterPro" id="IPR001190">
    <property type="entry name" value="SRCR"/>
</dbReference>
<evidence type="ECO:0000313" key="6">
    <source>
        <dbReference type="Proteomes" id="UP001152795"/>
    </source>
</evidence>
<dbReference type="Pfam" id="PF00530">
    <property type="entry name" value="SRCR"/>
    <property type="match status" value="1"/>
</dbReference>
<dbReference type="Gene3D" id="3.10.250.10">
    <property type="entry name" value="SRCR-like domain"/>
    <property type="match status" value="1"/>
</dbReference>
<dbReference type="PRINTS" id="PR00258">
    <property type="entry name" value="SPERACTRCPTR"/>
</dbReference>
<keyword evidence="6" id="KW-1185">Reference proteome</keyword>
<dbReference type="PANTHER" id="PTHR19331:SF465">
    <property type="entry name" value="EGG PEPTIDE SPERACT RECEPTOR"/>
    <property type="match status" value="1"/>
</dbReference>
<dbReference type="GO" id="GO:0016020">
    <property type="term" value="C:membrane"/>
    <property type="evidence" value="ECO:0007669"/>
    <property type="project" value="InterPro"/>
</dbReference>
<evidence type="ECO:0000256" key="3">
    <source>
        <dbReference type="ARBA" id="ARBA00023157"/>
    </source>
</evidence>